<dbReference type="PANTHER" id="PTHR33463">
    <property type="entry name" value="NB-ARC DOMAIN-CONTAINING PROTEIN-RELATED"/>
    <property type="match status" value="1"/>
</dbReference>
<name>A0AAU9NDU8_9ASTR</name>
<keyword evidence="5" id="KW-1185">Reference proteome</keyword>
<sequence>MVKLLSNLKKVQIEGCYGIEELVSNRDDRDEEHTTSTSTHTSTYLFPLLDSLILDGLKSLKYIGGGGAKGRNNEIYFSSTTTIFSRGWCFLELMPIAQYPRKISICCCYALSSVIPCYVAGQTQKLHVLKITLCNGMKEVFETQGVNKSVIMLKLTNLKILNINSCALLEHIFKISTLESLVQLEELRIKNCKAMKVIVVKAEEPGVEKTKNASSSKAVVKFPRLKCIELFNLRELVGFFLGTNHEFQWPSLEKVVIYDCPEMKVFTAGGSTAPQLKYVETNLGKYSPPGSWFNTTPGQHQEISCPGVGSRSSSCSAPNTSEESNIWSFHNLIELHVKSNDDVKKIIPSSELLQLQKLDRNAKEIISRVHLASPICNQPATASANDIASAIAVGSKALQLLQSRRRNILLPPTACPTCKPPTTTSIASVSCRRHQRQRFQLFFTQVLDKNLQPKGLVMSSHQGRLMTSHGFPPTWITSDGRNNGNRRIKQKEVLEAYQLIGSQPEHWVNEKSWTVFDKYEKAMCEKYGPDPSQHPLGDVEIWEHCVDGRKKGRVYGVGSSDPGNVVSGTSYECGSSSHDYALYQKKINELESMLEREVKKREEIEANFDIHRKIKRCGIHEKEFSIGC</sequence>
<evidence type="ECO:0000313" key="5">
    <source>
        <dbReference type="Proteomes" id="UP001157418"/>
    </source>
</evidence>
<dbReference type="Proteomes" id="UP001157418">
    <property type="component" value="Unassembled WGS sequence"/>
</dbReference>
<reference evidence="4 5" key="1">
    <citation type="submission" date="2022-01" db="EMBL/GenBank/DDBJ databases">
        <authorList>
            <person name="Xiong W."/>
            <person name="Schranz E."/>
        </authorList>
    </citation>
    <scope>NUCLEOTIDE SEQUENCE [LARGE SCALE GENOMIC DNA]</scope>
</reference>
<gene>
    <name evidence="4" type="ORF">LVIROSA_LOCUS21696</name>
</gene>
<keyword evidence="1" id="KW-0611">Plant defense</keyword>
<evidence type="ECO:0000313" key="4">
    <source>
        <dbReference type="EMBL" id="CAH1435238.1"/>
    </source>
</evidence>
<dbReference type="EMBL" id="CAKMRJ010004445">
    <property type="protein sequence ID" value="CAH1435238.1"/>
    <property type="molecule type" value="Genomic_DNA"/>
</dbReference>
<dbReference type="PANTHER" id="PTHR33463:SF204">
    <property type="entry name" value="NB-ARC DOMAIN-CONTAINING PROTEIN"/>
    <property type="match status" value="1"/>
</dbReference>
<evidence type="ECO:0000256" key="1">
    <source>
        <dbReference type="ARBA" id="ARBA00022821"/>
    </source>
</evidence>
<keyword evidence="2" id="KW-0175">Coiled coil</keyword>
<proteinExistence type="predicted"/>
<dbReference type="InterPro" id="IPR032675">
    <property type="entry name" value="LRR_dom_sf"/>
</dbReference>
<evidence type="ECO:0000256" key="2">
    <source>
        <dbReference type="SAM" id="Coils"/>
    </source>
</evidence>
<dbReference type="SUPFAM" id="SSF52047">
    <property type="entry name" value="RNI-like"/>
    <property type="match status" value="1"/>
</dbReference>
<dbReference type="Pfam" id="PF23247">
    <property type="entry name" value="LRR_RPS2"/>
    <property type="match status" value="1"/>
</dbReference>
<dbReference type="InterPro" id="IPR057135">
    <property type="entry name" value="At4g27190-like_LRR"/>
</dbReference>
<accession>A0AAU9NDU8</accession>
<dbReference type="InterPro" id="IPR050905">
    <property type="entry name" value="Plant_NBS-LRR"/>
</dbReference>
<dbReference type="Gene3D" id="3.80.10.10">
    <property type="entry name" value="Ribonuclease Inhibitor"/>
    <property type="match status" value="1"/>
</dbReference>
<comment type="caution">
    <text evidence="4">The sequence shown here is derived from an EMBL/GenBank/DDBJ whole genome shotgun (WGS) entry which is preliminary data.</text>
</comment>
<organism evidence="4 5">
    <name type="scientific">Lactuca virosa</name>
    <dbReference type="NCBI Taxonomy" id="75947"/>
    <lineage>
        <taxon>Eukaryota</taxon>
        <taxon>Viridiplantae</taxon>
        <taxon>Streptophyta</taxon>
        <taxon>Embryophyta</taxon>
        <taxon>Tracheophyta</taxon>
        <taxon>Spermatophyta</taxon>
        <taxon>Magnoliopsida</taxon>
        <taxon>eudicotyledons</taxon>
        <taxon>Gunneridae</taxon>
        <taxon>Pentapetalae</taxon>
        <taxon>asterids</taxon>
        <taxon>campanulids</taxon>
        <taxon>Asterales</taxon>
        <taxon>Asteraceae</taxon>
        <taxon>Cichorioideae</taxon>
        <taxon>Cichorieae</taxon>
        <taxon>Lactucinae</taxon>
        <taxon>Lactuca</taxon>
    </lineage>
</organism>
<protein>
    <recommendedName>
        <fullName evidence="3">Disease resistance protein At4g27190-like leucine-rich repeats domain-containing protein</fullName>
    </recommendedName>
</protein>
<feature type="coiled-coil region" evidence="2">
    <location>
        <begin position="580"/>
        <end position="607"/>
    </location>
</feature>
<dbReference type="AlphaFoldDB" id="A0AAU9NDU8"/>
<feature type="domain" description="Disease resistance protein At4g27190-like leucine-rich repeats" evidence="3">
    <location>
        <begin position="155"/>
        <end position="265"/>
    </location>
</feature>
<evidence type="ECO:0000259" key="3">
    <source>
        <dbReference type="Pfam" id="PF23247"/>
    </source>
</evidence>